<dbReference type="AlphaFoldDB" id="X1SX45"/>
<reference evidence="1" key="1">
    <citation type="journal article" date="2014" name="Front. Microbiol.">
        <title>High frequency of phylogenetically diverse reductive dehalogenase-homologous genes in deep subseafloor sedimentary metagenomes.</title>
        <authorList>
            <person name="Kawai M."/>
            <person name="Futagami T."/>
            <person name="Toyoda A."/>
            <person name="Takaki Y."/>
            <person name="Nishi S."/>
            <person name="Hori S."/>
            <person name="Arai W."/>
            <person name="Tsubouchi T."/>
            <person name="Morono Y."/>
            <person name="Uchiyama I."/>
            <person name="Ito T."/>
            <person name="Fujiyama A."/>
            <person name="Inagaki F."/>
            <person name="Takami H."/>
        </authorList>
    </citation>
    <scope>NUCLEOTIDE SEQUENCE</scope>
    <source>
        <strain evidence="1">Expedition CK06-06</strain>
    </source>
</reference>
<evidence type="ECO:0000313" key="1">
    <source>
        <dbReference type="EMBL" id="GAI83721.1"/>
    </source>
</evidence>
<dbReference type="EMBL" id="BARW01009707">
    <property type="protein sequence ID" value="GAI83721.1"/>
    <property type="molecule type" value="Genomic_DNA"/>
</dbReference>
<sequence length="42" mass="4701">MKASYLEAVLSLVTVAETADPEIKEHSQRVRDLSLKIANKMD</sequence>
<comment type="caution">
    <text evidence="1">The sequence shown here is derived from an EMBL/GenBank/DDBJ whole genome shotgun (WGS) entry which is preliminary data.</text>
</comment>
<gene>
    <name evidence="1" type="ORF">S12H4_19411</name>
</gene>
<organism evidence="1">
    <name type="scientific">marine sediment metagenome</name>
    <dbReference type="NCBI Taxonomy" id="412755"/>
    <lineage>
        <taxon>unclassified sequences</taxon>
        <taxon>metagenomes</taxon>
        <taxon>ecological metagenomes</taxon>
    </lineage>
</organism>
<proteinExistence type="predicted"/>
<protein>
    <submittedName>
        <fullName evidence="1">Uncharacterized protein</fullName>
    </submittedName>
</protein>
<name>X1SX45_9ZZZZ</name>
<feature type="non-terminal residue" evidence="1">
    <location>
        <position position="42"/>
    </location>
</feature>
<dbReference type="Gene3D" id="1.10.3210.10">
    <property type="entry name" value="Hypothetical protein af1432"/>
    <property type="match status" value="1"/>
</dbReference>
<accession>X1SX45</accession>